<dbReference type="OMA" id="AHTSEEC"/>
<name>G2Q4G6_THET4</name>
<dbReference type="SUPFAM" id="SSF89372">
    <property type="entry name" value="Fucose-specific lectin"/>
    <property type="match status" value="1"/>
</dbReference>
<keyword evidence="2" id="KW-1185">Reference proteome</keyword>
<dbReference type="KEGG" id="mtm:MYCTH_2295298"/>
<dbReference type="HOGENOM" id="CLU_912709_0_0_1"/>
<protein>
    <recommendedName>
        <fullName evidence="3">Fucose-specific lectin</fullName>
    </recommendedName>
</protein>
<dbReference type="VEuPathDB" id="FungiDB:MYCTH_2295298"/>
<organism evidence="1 2">
    <name type="scientific">Thermothelomyces thermophilus (strain ATCC 42464 / BCRC 31852 / DSM 1799)</name>
    <name type="common">Sporotrichum thermophile</name>
    <dbReference type="NCBI Taxonomy" id="573729"/>
    <lineage>
        <taxon>Eukaryota</taxon>
        <taxon>Fungi</taxon>
        <taxon>Dikarya</taxon>
        <taxon>Ascomycota</taxon>
        <taxon>Pezizomycotina</taxon>
        <taxon>Sordariomycetes</taxon>
        <taxon>Sordariomycetidae</taxon>
        <taxon>Sordariales</taxon>
        <taxon>Chaetomiaceae</taxon>
        <taxon>Thermothelomyces</taxon>
    </lineage>
</organism>
<dbReference type="GeneID" id="11513147"/>
<proteinExistence type="predicted"/>
<dbReference type="RefSeq" id="XP_003658904.1">
    <property type="nucleotide sequence ID" value="XM_003658856.1"/>
</dbReference>
<dbReference type="InParanoid" id="G2Q4G6"/>
<accession>G2Q4G6</accession>
<evidence type="ECO:0000313" key="1">
    <source>
        <dbReference type="EMBL" id="AEO53659.1"/>
    </source>
</evidence>
<reference evidence="1 2" key="1">
    <citation type="journal article" date="2011" name="Nat. Biotechnol.">
        <title>Comparative genomic analysis of the thermophilic biomass-degrading fungi Myceliophthora thermophila and Thielavia terrestris.</title>
        <authorList>
            <person name="Berka R.M."/>
            <person name="Grigoriev I.V."/>
            <person name="Otillar R."/>
            <person name="Salamov A."/>
            <person name="Grimwood J."/>
            <person name="Reid I."/>
            <person name="Ishmael N."/>
            <person name="John T."/>
            <person name="Darmond C."/>
            <person name="Moisan M.-C."/>
            <person name="Henrissat B."/>
            <person name="Coutinho P.M."/>
            <person name="Lombard V."/>
            <person name="Natvig D.O."/>
            <person name="Lindquist E."/>
            <person name="Schmutz J."/>
            <person name="Lucas S."/>
            <person name="Harris P."/>
            <person name="Powlowski J."/>
            <person name="Bellemare A."/>
            <person name="Taylor D."/>
            <person name="Butler G."/>
            <person name="de Vries R.P."/>
            <person name="Allijn I.E."/>
            <person name="van den Brink J."/>
            <person name="Ushinsky S."/>
            <person name="Storms R."/>
            <person name="Powell A.J."/>
            <person name="Paulsen I.T."/>
            <person name="Elbourne L.D.H."/>
            <person name="Baker S.E."/>
            <person name="Magnuson J."/>
            <person name="LaBoissiere S."/>
            <person name="Clutterbuck A.J."/>
            <person name="Martinez D."/>
            <person name="Wogulis M."/>
            <person name="de Leon A.L."/>
            <person name="Rey M.W."/>
            <person name="Tsang A."/>
        </authorList>
    </citation>
    <scope>NUCLEOTIDE SEQUENCE [LARGE SCALE GENOMIC DNA]</scope>
    <source>
        <strain evidence="2">ATCC 42464 / BCRC 31852 / DSM 1799</strain>
    </source>
</reference>
<sequence>MSAAVNQLVKCLTSLAFASGEGADDYYIIRRSGPNLCQASVTVNGAEDMGTAVTLDAKETSPALYLVAPGASSVFGEADGEHERLVFYVDKSDHLRCTAWDDEEEFWDELEMNGLEAPMTVHSESQLSGATGSHDELWVVYQNPKLETVALARREGRWSTVGVVSADVPPGAAHVALADPKSVDRLNLFFATEKGEICHTYSDFVKREWTRDIVKNSLFSGGISRFTVVPTGPDGSYNIYVATRDHKLFLLSSGGDRVEIGRIDGDRFVGESRAERGWSFEINWRFLSFRLVLGADPGSDPGYLA</sequence>
<dbReference type="Gene3D" id="2.120.10.70">
    <property type="entry name" value="Fucose-specific lectin"/>
    <property type="match status" value="1"/>
</dbReference>
<evidence type="ECO:0000313" key="2">
    <source>
        <dbReference type="Proteomes" id="UP000007322"/>
    </source>
</evidence>
<evidence type="ECO:0008006" key="3">
    <source>
        <dbReference type="Google" id="ProtNLM"/>
    </source>
</evidence>
<dbReference type="OrthoDB" id="5367135at2759"/>
<dbReference type="AlphaFoldDB" id="G2Q4G6"/>
<gene>
    <name evidence="1" type="ORF">MYCTH_2295298</name>
</gene>
<dbReference type="Proteomes" id="UP000007322">
    <property type="component" value="Chromosome 1"/>
</dbReference>
<dbReference type="EMBL" id="CP003002">
    <property type="protein sequence ID" value="AEO53659.1"/>
    <property type="molecule type" value="Genomic_DNA"/>
</dbReference>